<dbReference type="HOGENOM" id="CLU_023880_2_0_1"/>
<evidence type="ECO:0000256" key="5">
    <source>
        <dbReference type="ARBA" id="ARBA00023163"/>
    </source>
</evidence>
<dbReference type="GO" id="GO:0003677">
    <property type="term" value="F:DNA binding"/>
    <property type="evidence" value="ECO:0007669"/>
    <property type="project" value="UniProtKB-KW"/>
</dbReference>
<keyword evidence="9" id="KW-1185">Reference proteome</keyword>
<gene>
    <name evidence="8" type="ORF">Z518_02576</name>
</gene>
<sequence length="552" mass="61100">MDIGPPNQPKAPQACVACRKQKRKCDKALPSCSLCSRMSRSCDYSESNPHPSADDFAMMRQKIADLEARLEGRRSDMFWNEPKRSIGKSPNTTNTDFGLANDNRPTFPAAFFLDAEVFTDAHMTITKPALAVPSEILATLGTSMLDIQDVVDRYFANIHTWLPFISKKRMELTLCNPSIELSLELALLLLAMKLIIQVPSGDSPGIRSPLYTLTKRHFSRAESVGLISLQTLQASILIAAYEIGHAIYPAAYLTTGHCARLGHALGLNDRRHAPQALKKKIGAWAEIEEMKRTWWATMLLDRHVNLGTCGHPLATDDPARNDVLPADDALWDGGEMTTSEPLYVSSPTSVKAGAFARTCQATHLLGRLIRLLNDRLLDAPLRFSEAIQLHRTLQALANLLPSDVQRWPMRYGTPLALCYSALIHLCDPFTCTESNRGDHTVEETEMQAIAIAGLRSTAADVLQLSHLFQMTITANPAAISPLVADCFYSAAATYAWLVHESGSREMAEAYHQLRKVLDIMSARWAVASQYLVILNKAQESFYPDTLLLQSPV</sequence>
<dbReference type="Pfam" id="PF04082">
    <property type="entry name" value="Fungal_trans"/>
    <property type="match status" value="1"/>
</dbReference>
<dbReference type="PROSITE" id="PS50048">
    <property type="entry name" value="ZN2_CY6_FUNGAL_2"/>
    <property type="match status" value="1"/>
</dbReference>
<dbReference type="GO" id="GO:0005634">
    <property type="term" value="C:nucleus"/>
    <property type="evidence" value="ECO:0007669"/>
    <property type="project" value="UniProtKB-SubCell"/>
</dbReference>
<evidence type="ECO:0000256" key="4">
    <source>
        <dbReference type="ARBA" id="ARBA00023125"/>
    </source>
</evidence>
<keyword evidence="5" id="KW-0804">Transcription</keyword>
<evidence type="ECO:0000313" key="9">
    <source>
        <dbReference type="Proteomes" id="UP000053617"/>
    </source>
</evidence>
<dbReference type="OrthoDB" id="270167at2759"/>
<keyword evidence="6" id="KW-0539">Nucleus</keyword>
<reference evidence="8 9" key="1">
    <citation type="submission" date="2015-01" db="EMBL/GenBank/DDBJ databases">
        <title>The Genome Sequence of Rhinocladiella mackenzie CBS 650.93.</title>
        <authorList>
            <consortium name="The Broad Institute Genomics Platform"/>
            <person name="Cuomo C."/>
            <person name="de Hoog S."/>
            <person name="Gorbushina A."/>
            <person name="Stielow B."/>
            <person name="Teixiera M."/>
            <person name="Abouelleil A."/>
            <person name="Chapman S.B."/>
            <person name="Priest M."/>
            <person name="Young S.K."/>
            <person name="Wortman J."/>
            <person name="Nusbaum C."/>
            <person name="Birren B."/>
        </authorList>
    </citation>
    <scope>NUCLEOTIDE SEQUENCE [LARGE SCALE GENOMIC DNA]</scope>
    <source>
        <strain evidence="8 9">CBS 650.93</strain>
    </source>
</reference>
<dbReference type="Pfam" id="PF00172">
    <property type="entry name" value="Zn_clus"/>
    <property type="match status" value="1"/>
</dbReference>
<dbReference type="InterPro" id="IPR001138">
    <property type="entry name" value="Zn2Cys6_DnaBD"/>
</dbReference>
<evidence type="ECO:0000256" key="1">
    <source>
        <dbReference type="ARBA" id="ARBA00004123"/>
    </source>
</evidence>
<accession>A0A0D2G052</accession>
<dbReference type="CDD" id="cd00067">
    <property type="entry name" value="GAL4"/>
    <property type="match status" value="1"/>
</dbReference>
<dbReference type="InterPro" id="IPR007219">
    <property type="entry name" value="XnlR_reg_dom"/>
</dbReference>
<evidence type="ECO:0000256" key="6">
    <source>
        <dbReference type="ARBA" id="ARBA00023242"/>
    </source>
</evidence>
<dbReference type="PANTHER" id="PTHR47338">
    <property type="entry name" value="ZN(II)2CYS6 TRANSCRIPTION FACTOR (EUROFUNG)-RELATED"/>
    <property type="match status" value="1"/>
</dbReference>
<feature type="domain" description="Zn(2)-C6 fungal-type" evidence="7">
    <location>
        <begin position="14"/>
        <end position="44"/>
    </location>
</feature>
<dbReference type="GO" id="GO:0008270">
    <property type="term" value="F:zinc ion binding"/>
    <property type="evidence" value="ECO:0007669"/>
    <property type="project" value="InterPro"/>
</dbReference>
<evidence type="ECO:0000256" key="3">
    <source>
        <dbReference type="ARBA" id="ARBA00023015"/>
    </source>
</evidence>
<dbReference type="EMBL" id="KN847476">
    <property type="protein sequence ID" value="KIX07922.1"/>
    <property type="molecule type" value="Genomic_DNA"/>
</dbReference>
<dbReference type="Gene3D" id="4.10.240.10">
    <property type="entry name" value="Zn(2)-C6 fungal-type DNA-binding domain"/>
    <property type="match status" value="1"/>
</dbReference>
<protein>
    <recommendedName>
        <fullName evidence="7">Zn(2)-C6 fungal-type domain-containing protein</fullName>
    </recommendedName>
</protein>
<dbReference type="PROSITE" id="PS00463">
    <property type="entry name" value="ZN2_CY6_FUNGAL_1"/>
    <property type="match status" value="1"/>
</dbReference>
<dbReference type="VEuPathDB" id="FungiDB:Z518_02576"/>
<dbReference type="SMART" id="SM00066">
    <property type="entry name" value="GAL4"/>
    <property type="match status" value="1"/>
</dbReference>
<keyword evidence="2" id="KW-0479">Metal-binding</keyword>
<dbReference type="PANTHER" id="PTHR47338:SF20">
    <property type="entry name" value="ZN(II)2CYS6 TRANSCRIPTION FACTOR (EUROFUNG)"/>
    <property type="match status" value="1"/>
</dbReference>
<dbReference type="Proteomes" id="UP000053617">
    <property type="component" value="Unassembled WGS sequence"/>
</dbReference>
<dbReference type="GeneID" id="25290647"/>
<keyword evidence="3" id="KW-0805">Transcription regulation</keyword>
<dbReference type="AlphaFoldDB" id="A0A0D2G052"/>
<dbReference type="SUPFAM" id="SSF57701">
    <property type="entry name" value="Zn2/Cys6 DNA-binding domain"/>
    <property type="match status" value="1"/>
</dbReference>
<evidence type="ECO:0000313" key="8">
    <source>
        <dbReference type="EMBL" id="KIX07922.1"/>
    </source>
</evidence>
<dbReference type="GO" id="GO:0000981">
    <property type="term" value="F:DNA-binding transcription factor activity, RNA polymerase II-specific"/>
    <property type="evidence" value="ECO:0007669"/>
    <property type="project" value="InterPro"/>
</dbReference>
<comment type="subcellular location">
    <subcellularLocation>
        <location evidence="1">Nucleus</location>
    </subcellularLocation>
</comment>
<dbReference type="STRING" id="1442369.A0A0D2G052"/>
<dbReference type="CDD" id="cd12148">
    <property type="entry name" value="fungal_TF_MHR"/>
    <property type="match status" value="1"/>
</dbReference>
<proteinExistence type="predicted"/>
<dbReference type="GO" id="GO:0006351">
    <property type="term" value="P:DNA-templated transcription"/>
    <property type="evidence" value="ECO:0007669"/>
    <property type="project" value="InterPro"/>
</dbReference>
<evidence type="ECO:0000256" key="2">
    <source>
        <dbReference type="ARBA" id="ARBA00022723"/>
    </source>
</evidence>
<evidence type="ECO:0000259" key="7">
    <source>
        <dbReference type="PROSITE" id="PS50048"/>
    </source>
</evidence>
<name>A0A0D2G052_9EURO</name>
<dbReference type="InterPro" id="IPR036864">
    <property type="entry name" value="Zn2-C6_fun-type_DNA-bd_sf"/>
</dbReference>
<dbReference type="RefSeq" id="XP_013275058.1">
    <property type="nucleotide sequence ID" value="XM_013419604.1"/>
</dbReference>
<dbReference type="InterPro" id="IPR050815">
    <property type="entry name" value="TF_fung"/>
</dbReference>
<organism evidence="8 9">
    <name type="scientific">Rhinocladiella mackenziei CBS 650.93</name>
    <dbReference type="NCBI Taxonomy" id="1442369"/>
    <lineage>
        <taxon>Eukaryota</taxon>
        <taxon>Fungi</taxon>
        <taxon>Dikarya</taxon>
        <taxon>Ascomycota</taxon>
        <taxon>Pezizomycotina</taxon>
        <taxon>Eurotiomycetes</taxon>
        <taxon>Chaetothyriomycetidae</taxon>
        <taxon>Chaetothyriales</taxon>
        <taxon>Herpotrichiellaceae</taxon>
        <taxon>Rhinocladiella</taxon>
    </lineage>
</organism>
<keyword evidence="4" id="KW-0238">DNA-binding</keyword>